<evidence type="ECO:0000256" key="12">
    <source>
        <dbReference type="SAM" id="SignalP"/>
    </source>
</evidence>
<dbReference type="EC" id="2.3.2.2" evidence="11"/>
<feature type="binding site" evidence="10">
    <location>
        <position position="114"/>
    </location>
    <ligand>
        <name>L-glutamate</name>
        <dbReference type="ChEBI" id="CHEBI:29985"/>
    </ligand>
</feature>
<evidence type="ECO:0000256" key="1">
    <source>
        <dbReference type="ARBA" id="ARBA00001049"/>
    </source>
</evidence>
<keyword evidence="12" id="KW-0732">Signal</keyword>
<dbReference type="UniPathway" id="UPA00204"/>
<feature type="binding site" evidence="10">
    <location>
        <position position="489"/>
    </location>
    <ligand>
        <name>L-glutamate</name>
        <dbReference type="ChEBI" id="CHEBI:29985"/>
    </ligand>
</feature>
<evidence type="ECO:0000256" key="4">
    <source>
        <dbReference type="ARBA" id="ARBA00022679"/>
    </source>
</evidence>
<reference evidence="14" key="1">
    <citation type="submission" date="2017-11" db="EMBL/GenBank/DDBJ databases">
        <authorList>
            <person name="Chan K.G."/>
            <person name="Lee L.S."/>
        </authorList>
    </citation>
    <scope>NUCLEOTIDE SEQUENCE [LARGE SCALE GENOMIC DNA]</scope>
    <source>
        <strain evidence="14">DSM 100970</strain>
    </source>
</reference>
<comment type="catalytic activity">
    <reaction evidence="2 11">
        <text>glutathione + H2O = L-cysteinylglycine + L-glutamate</text>
        <dbReference type="Rhea" id="RHEA:28807"/>
        <dbReference type="ChEBI" id="CHEBI:15377"/>
        <dbReference type="ChEBI" id="CHEBI:29985"/>
        <dbReference type="ChEBI" id="CHEBI:57925"/>
        <dbReference type="ChEBI" id="CHEBI:61694"/>
        <dbReference type="EC" id="3.4.19.13"/>
    </reaction>
</comment>
<evidence type="ECO:0000256" key="10">
    <source>
        <dbReference type="PIRSR" id="PIRSR600101-2"/>
    </source>
</evidence>
<dbReference type="InterPro" id="IPR000101">
    <property type="entry name" value="GGT_peptidase"/>
</dbReference>
<protein>
    <recommendedName>
        <fullName evidence="11">Glutathione hydrolase proenzyme</fullName>
        <ecNumber evidence="11">2.3.2.2</ecNumber>
        <ecNumber evidence="11">3.4.19.13</ecNumber>
    </recommendedName>
    <component>
        <recommendedName>
            <fullName evidence="11">Glutathione hydrolase large chain</fullName>
        </recommendedName>
    </component>
    <component>
        <recommendedName>
            <fullName evidence="11">Glutathione hydrolase small chain</fullName>
        </recommendedName>
    </component>
</protein>
<evidence type="ECO:0000256" key="6">
    <source>
        <dbReference type="ARBA" id="ARBA00023145"/>
    </source>
</evidence>
<name>A0A2I7N462_9NEIS</name>
<evidence type="ECO:0000256" key="9">
    <source>
        <dbReference type="PIRSR" id="PIRSR600101-1"/>
    </source>
</evidence>
<sequence length="583" mass="62619">MNRNTTIKKSVLGVLVATSFFSNAYAANQPVAPEVATAKTDKELVLGKKSMVVTNNPWASQAASEILGKGGNATDAAIAAAFMLGLTEPQSSGIGGGGYAMVYNDKKMKAYDGREVAPRSANPQWFIGSDGKPLSFDQAMLSAKSIGVPSEVALLYKMHQDSGKLDWKKLLEPAIKLAQKGFPMSPRLYNLLVADQNVLSANPAITAVYFNSDGSVKAIGTTVKNPDYATTLQKIAKDPQEFYTGSIAKDIINIINEKAGTELYTKKDLKDYNVIVYDPVCSLYRNQYKICSVPPSSSGGATVLELMQIYANNYSGNNPQDVKWAYNFLEASKLAYADRNQYLADPDFVKQPVKGLLNTDYLASRSKLVSESALATPVSAGIPDGIDKKYAPDLSPKPHGTTSMSIVDKNGDAVTMTVTVEHQFGSHLFVDGFFLNNELTDFSFKPVSDNGKPIANRVEAGKRPRSSIAPTMVFDKKGKLYALTGSPGGSQIICYVAKNLIGMLDMGLTPLDAVSSANLCAVNTNPVIESGNDWLNQQIPQLQAMGESIVQSDLVSGETNILKTKNGWLGAADPRREGVAIGN</sequence>
<dbReference type="Proteomes" id="UP000236655">
    <property type="component" value="Chromosome"/>
</dbReference>
<dbReference type="InterPro" id="IPR043137">
    <property type="entry name" value="GGT_ssub_C"/>
</dbReference>
<dbReference type="AlphaFoldDB" id="A0A2I7N462"/>
<dbReference type="InterPro" id="IPR029055">
    <property type="entry name" value="Ntn_hydrolases_N"/>
</dbReference>
<feature type="chain" id="PRO_5014329137" description="Glutathione hydrolase proenzyme" evidence="12">
    <location>
        <begin position="27"/>
        <end position="583"/>
    </location>
</feature>
<keyword evidence="5 11" id="KW-0378">Hydrolase</keyword>
<comment type="catalytic activity">
    <reaction evidence="1 11">
        <text>an S-substituted glutathione + H2O = an S-substituted L-cysteinylglycine + L-glutamate</text>
        <dbReference type="Rhea" id="RHEA:59468"/>
        <dbReference type="ChEBI" id="CHEBI:15377"/>
        <dbReference type="ChEBI" id="CHEBI:29985"/>
        <dbReference type="ChEBI" id="CHEBI:90779"/>
        <dbReference type="ChEBI" id="CHEBI:143103"/>
        <dbReference type="EC" id="3.4.19.13"/>
    </reaction>
</comment>
<dbReference type="RefSeq" id="WP_102950560.1">
    <property type="nucleotide sequence ID" value="NZ_CP024847.1"/>
</dbReference>
<accession>A0A2I7N462</accession>
<comment type="catalytic activity">
    <reaction evidence="8 11">
        <text>an N-terminal (5-L-glutamyl)-[peptide] + an alpha-amino acid = 5-L-glutamyl amino acid + an N-terminal L-alpha-aminoacyl-[peptide]</text>
        <dbReference type="Rhea" id="RHEA:23904"/>
        <dbReference type="Rhea" id="RHEA-COMP:9780"/>
        <dbReference type="Rhea" id="RHEA-COMP:9795"/>
        <dbReference type="ChEBI" id="CHEBI:77644"/>
        <dbReference type="ChEBI" id="CHEBI:78597"/>
        <dbReference type="ChEBI" id="CHEBI:78599"/>
        <dbReference type="ChEBI" id="CHEBI:78608"/>
        <dbReference type="EC" id="2.3.2.2"/>
    </reaction>
</comment>
<dbReference type="PRINTS" id="PR01210">
    <property type="entry name" value="GGTRANSPTASE"/>
</dbReference>
<keyword evidence="14" id="KW-1185">Reference proteome</keyword>
<feature type="active site" description="Nucleophile" evidence="9">
    <location>
        <position position="401"/>
    </location>
</feature>
<comment type="similarity">
    <text evidence="3 11">Belongs to the gamma-glutamyltransferase family.</text>
</comment>
<dbReference type="InterPro" id="IPR043138">
    <property type="entry name" value="GGT_lsub"/>
</dbReference>
<dbReference type="InterPro" id="IPR051792">
    <property type="entry name" value="GGT_bact"/>
</dbReference>
<dbReference type="Gene3D" id="1.10.246.130">
    <property type="match status" value="1"/>
</dbReference>
<keyword evidence="11" id="KW-0317">Glutathione biosynthesis</keyword>
<organism evidence="13 14">
    <name type="scientific">Aquella oligotrophica</name>
    <dbReference type="NCBI Taxonomy" id="2067065"/>
    <lineage>
        <taxon>Bacteria</taxon>
        <taxon>Pseudomonadati</taxon>
        <taxon>Pseudomonadota</taxon>
        <taxon>Betaproteobacteria</taxon>
        <taxon>Neisseriales</taxon>
        <taxon>Neisseriaceae</taxon>
        <taxon>Aquella</taxon>
    </lineage>
</organism>
<comment type="pathway">
    <text evidence="11">Sulfur metabolism; glutathione metabolism.</text>
</comment>
<dbReference type="EMBL" id="CP024847">
    <property type="protein sequence ID" value="AUR51260.1"/>
    <property type="molecule type" value="Genomic_DNA"/>
</dbReference>
<comment type="subunit">
    <text evidence="11">This enzyme consists of two polypeptide chains, which are synthesized in precursor form from a single polypeptide.</text>
</comment>
<gene>
    <name evidence="13" type="primary">ggt</name>
    <name evidence="13" type="ORF">CUN60_02745</name>
</gene>
<dbReference type="KEGG" id="nba:CUN60_02745"/>
<keyword evidence="6 11" id="KW-0865">Zymogen</keyword>
<dbReference type="GO" id="GO:0006751">
    <property type="term" value="P:glutathione catabolic process"/>
    <property type="evidence" value="ECO:0007669"/>
    <property type="project" value="UniProtKB-UniRule"/>
</dbReference>
<feature type="binding site" evidence="10">
    <location>
        <position position="441"/>
    </location>
    <ligand>
        <name>L-glutamate</name>
        <dbReference type="ChEBI" id="CHEBI:29985"/>
    </ligand>
</feature>
<dbReference type="OrthoDB" id="5297205at2"/>
<evidence type="ECO:0000256" key="3">
    <source>
        <dbReference type="ARBA" id="ARBA00009381"/>
    </source>
</evidence>
<keyword evidence="4 11" id="KW-0808">Transferase</keyword>
<comment type="PTM">
    <text evidence="11">Cleaved by autocatalysis into a large and a small subunit.</text>
</comment>
<dbReference type="GO" id="GO:0006750">
    <property type="term" value="P:glutathione biosynthetic process"/>
    <property type="evidence" value="ECO:0007669"/>
    <property type="project" value="UniProtKB-KW"/>
</dbReference>
<evidence type="ECO:0000256" key="11">
    <source>
        <dbReference type="RuleBase" id="RU368036"/>
    </source>
</evidence>
<dbReference type="GO" id="GO:0036374">
    <property type="term" value="F:glutathione hydrolase activity"/>
    <property type="evidence" value="ECO:0007669"/>
    <property type="project" value="UniProtKB-UniRule"/>
</dbReference>
<dbReference type="NCBIfam" id="TIGR00066">
    <property type="entry name" value="g_glut_trans"/>
    <property type="match status" value="1"/>
</dbReference>
<proteinExistence type="inferred from homology"/>
<dbReference type="Gene3D" id="3.60.20.40">
    <property type="match status" value="1"/>
</dbReference>
<evidence type="ECO:0000256" key="7">
    <source>
        <dbReference type="ARBA" id="ARBA00023315"/>
    </source>
</evidence>
<feature type="binding site" evidence="10">
    <location>
        <begin position="466"/>
        <end position="467"/>
    </location>
    <ligand>
        <name>L-glutamate</name>
        <dbReference type="ChEBI" id="CHEBI:29985"/>
    </ligand>
</feature>
<evidence type="ECO:0000313" key="13">
    <source>
        <dbReference type="EMBL" id="AUR51260.1"/>
    </source>
</evidence>
<dbReference type="PANTHER" id="PTHR43199">
    <property type="entry name" value="GLUTATHIONE HYDROLASE"/>
    <property type="match status" value="1"/>
</dbReference>
<dbReference type="PANTHER" id="PTHR43199:SF1">
    <property type="entry name" value="GLUTATHIONE HYDROLASE PROENZYME"/>
    <property type="match status" value="1"/>
</dbReference>
<evidence type="ECO:0000256" key="8">
    <source>
        <dbReference type="ARBA" id="ARBA00047417"/>
    </source>
</evidence>
<evidence type="ECO:0000256" key="5">
    <source>
        <dbReference type="ARBA" id="ARBA00022801"/>
    </source>
</evidence>
<dbReference type="SUPFAM" id="SSF56235">
    <property type="entry name" value="N-terminal nucleophile aminohydrolases (Ntn hydrolases)"/>
    <property type="match status" value="1"/>
</dbReference>
<dbReference type="GO" id="GO:0103068">
    <property type="term" value="F:leukotriene C4 gamma-glutamyl transferase activity"/>
    <property type="evidence" value="ECO:0007669"/>
    <property type="project" value="UniProtKB-EC"/>
</dbReference>
<dbReference type="Pfam" id="PF01019">
    <property type="entry name" value="G_glu_transpept"/>
    <property type="match status" value="1"/>
</dbReference>
<feature type="signal peptide" evidence="12">
    <location>
        <begin position="1"/>
        <end position="26"/>
    </location>
</feature>
<dbReference type="EC" id="3.4.19.13" evidence="11"/>
<evidence type="ECO:0000256" key="2">
    <source>
        <dbReference type="ARBA" id="ARBA00001089"/>
    </source>
</evidence>
<keyword evidence="7 11" id="KW-0012">Acyltransferase</keyword>
<evidence type="ECO:0000313" key="14">
    <source>
        <dbReference type="Proteomes" id="UP000236655"/>
    </source>
</evidence>